<protein>
    <submittedName>
        <fullName evidence="1">Uncharacterized protein C3orf32</fullName>
    </submittedName>
</protein>
<organism evidence="1">
    <name type="scientific">Magallana gigas</name>
    <name type="common">Pacific oyster</name>
    <name type="synonym">Crassostrea gigas</name>
    <dbReference type="NCBI Taxonomy" id="29159"/>
    <lineage>
        <taxon>Eukaryota</taxon>
        <taxon>Metazoa</taxon>
        <taxon>Spiralia</taxon>
        <taxon>Lophotrochozoa</taxon>
        <taxon>Mollusca</taxon>
        <taxon>Bivalvia</taxon>
        <taxon>Autobranchia</taxon>
        <taxon>Pteriomorphia</taxon>
        <taxon>Ostreida</taxon>
        <taxon>Ostreoidea</taxon>
        <taxon>Ostreidae</taxon>
        <taxon>Magallana</taxon>
    </lineage>
</organism>
<gene>
    <name evidence="1" type="ORF">CGI_10026960</name>
</gene>
<accession>K1R2H5</accession>
<proteinExistence type="predicted"/>
<evidence type="ECO:0000313" key="1">
    <source>
        <dbReference type="EMBL" id="EKC39953.1"/>
    </source>
</evidence>
<reference evidence="1" key="1">
    <citation type="journal article" date="2012" name="Nature">
        <title>The oyster genome reveals stress adaptation and complexity of shell formation.</title>
        <authorList>
            <person name="Zhang G."/>
            <person name="Fang X."/>
            <person name="Guo X."/>
            <person name="Li L."/>
            <person name="Luo R."/>
            <person name="Xu F."/>
            <person name="Yang P."/>
            <person name="Zhang L."/>
            <person name="Wang X."/>
            <person name="Qi H."/>
            <person name="Xiong Z."/>
            <person name="Que H."/>
            <person name="Xie Y."/>
            <person name="Holland P.W."/>
            <person name="Paps J."/>
            <person name="Zhu Y."/>
            <person name="Wu F."/>
            <person name="Chen Y."/>
            <person name="Wang J."/>
            <person name="Peng C."/>
            <person name="Meng J."/>
            <person name="Yang L."/>
            <person name="Liu J."/>
            <person name="Wen B."/>
            <person name="Zhang N."/>
            <person name="Huang Z."/>
            <person name="Zhu Q."/>
            <person name="Feng Y."/>
            <person name="Mount A."/>
            <person name="Hedgecock D."/>
            <person name="Xu Z."/>
            <person name="Liu Y."/>
            <person name="Domazet-Loso T."/>
            <person name="Du Y."/>
            <person name="Sun X."/>
            <person name="Zhang S."/>
            <person name="Liu B."/>
            <person name="Cheng P."/>
            <person name="Jiang X."/>
            <person name="Li J."/>
            <person name="Fan D."/>
            <person name="Wang W."/>
            <person name="Fu W."/>
            <person name="Wang T."/>
            <person name="Wang B."/>
            <person name="Zhang J."/>
            <person name="Peng Z."/>
            <person name="Li Y."/>
            <person name="Li N."/>
            <person name="Wang J."/>
            <person name="Chen M."/>
            <person name="He Y."/>
            <person name="Tan F."/>
            <person name="Song X."/>
            <person name="Zheng Q."/>
            <person name="Huang R."/>
            <person name="Yang H."/>
            <person name="Du X."/>
            <person name="Chen L."/>
            <person name="Yang M."/>
            <person name="Gaffney P.M."/>
            <person name="Wang S."/>
            <person name="Luo L."/>
            <person name="She Z."/>
            <person name="Ming Y."/>
            <person name="Huang W."/>
            <person name="Zhang S."/>
            <person name="Huang B."/>
            <person name="Zhang Y."/>
            <person name="Qu T."/>
            <person name="Ni P."/>
            <person name="Miao G."/>
            <person name="Wang J."/>
            <person name="Wang Q."/>
            <person name="Steinberg C.E."/>
            <person name="Wang H."/>
            <person name="Li N."/>
            <person name="Qian L."/>
            <person name="Zhang G."/>
            <person name="Li Y."/>
            <person name="Yang H."/>
            <person name="Liu X."/>
            <person name="Wang J."/>
            <person name="Yin Y."/>
            <person name="Wang J."/>
        </authorList>
    </citation>
    <scope>NUCLEOTIDE SEQUENCE [LARGE SCALE GENOMIC DNA]</scope>
    <source>
        <strain evidence="1">05x7-T-G4-1.051#20</strain>
    </source>
</reference>
<dbReference type="PANTHER" id="PTHR48465:SF1">
    <property type="entry name" value="PROTEIN SSUH2 HOMOLOG"/>
    <property type="match status" value="1"/>
</dbReference>
<name>K1R2H5_MAGGI</name>
<sequence>MTSSSWEANIVSDHFIEKTGLPRELVEAAESIEFQDTQFRVYTVTPVTKFPEAEINKASQRLLSRHLFPQRVIHMQNITHNRSTKLFFNFHGYFEHVEGKKSKNFYHILLQKNSKEPRMENFWSKLFCIDDRQLWGNIYQEKVKEIFDKNVSEFNYKLIHNILSCNKCVSKWKEKFDKNCLNCNVEEDIEHLIFDCCISNPIWKKVSDILNINVTWKVIVIGFPAYCNKNTPGNDVGQVDENDPVVGGDLNAEGAEAKPVIDFATVPGYDNVRLDKSLLPPPPVNYVIPQDQKQPDFMSAPVISEDTARQSLLEHVGQQCCWGKGAAEKMTIKELQSSTSYHYVLETFTEERSTKWDFEPFQGQPVDGPHNGPAPGPWDIPVPFREVFKNETQFREVPHTAYVKDCHGCNAKGFLRCGTCHGRSQIRCSACQGRGRKQVYKNGKHELTNCPHCFGTGKRRCARCGGDGRIQCTSCKGCCRLRWFIRLSIVWCNNVGEHVVEKTGLPNQLVSKAAGSLGFQDTQFRVMPVARFPVAEINEASHRLLSSHQFPQRMIHMQRHVIRMVPVTQCFCDHKEKDLTYFVYGLESKVHAPDYPEQCCWGCSIM</sequence>
<dbReference type="PANTHER" id="PTHR48465">
    <property type="entry name" value="PROTEIN SSUH2 HOMOLOG"/>
    <property type="match status" value="1"/>
</dbReference>
<dbReference type="InterPro" id="IPR052789">
    <property type="entry name" value="SSUH2_homolog"/>
</dbReference>
<dbReference type="EMBL" id="JH816287">
    <property type="protein sequence ID" value="EKC39953.1"/>
    <property type="molecule type" value="Genomic_DNA"/>
</dbReference>
<dbReference type="HOGENOM" id="CLU_450751_0_0_1"/>
<dbReference type="AlphaFoldDB" id="K1R2H5"/>
<dbReference type="InParanoid" id="K1R2H5"/>